<dbReference type="PANTHER" id="PTHR11620">
    <property type="entry name" value="60S RIBOSOMAL PROTEIN L23A"/>
    <property type="match status" value="1"/>
</dbReference>
<dbReference type="InterPro" id="IPR012678">
    <property type="entry name" value="Ribosomal_uL23/eL15/eS24_sf"/>
</dbReference>
<dbReference type="GO" id="GO:1990904">
    <property type="term" value="C:ribonucleoprotein complex"/>
    <property type="evidence" value="ECO:0007669"/>
    <property type="project" value="UniProtKB-KW"/>
</dbReference>
<evidence type="ECO:0000313" key="8">
    <source>
        <dbReference type="EMBL" id="TMS38611.1"/>
    </source>
</evidence>
<feature type="domain" description="Large ribosomal subunit protein uL23 N-terminal" evidence="7">
    <location>
        <begin position="43"/>
        <end position="91"/>
    </location>
</feature>
<dbReference type="GO" id="GO:0003735">
    <property type="term" value="F:structural constituent of ribosome"/>
    <property type="evidence" value="ECO:0007669"/>
    <property type="project" value="InterPro"/>
</dbReference>
<dbReference type="HAMAP" id="MF_01369_A">
    <property type="entry name" value="Ribosomal_uL23_A"/>
    <property type="match status" value="1"/>
</dbReference>
<dbReference type="InterPro" id="IPR012677">
    <property type="entry name" value="Nucleotide-bd_a/b_plait_sf"/>
</dbReference>
<dbReference type="InterPro" id="IPR001014">
    <property type="entry name" value="Ribosomal_uL23_CS"/>
</dbReference>
<dbReference type="Pfam" id="PF03939">
    <property type="entry name" value="Ribosomal_L23eN"/>
    <property type="match status" value="1"/>
</dbReference>
<dbReference type="FunFam" id="3.30.70.330:FF:000035">
    <property type="entry name" value="60S ribosomal protein L23a"/>
    <property type="match status" value="1"/>
</dbReference>
<evidence type="ECO:0000259" key="7">
    <source>
        <dbReference type="Pfam" id="PF03939"/>
    </source>
</evidence>
<keyword evidence="9" id="KW-1185">Reference proteome</keyword>
<dbReference type="InterPro" id="IPR013025">
    <property type="entry name" value="Ribosomal_uL23-like"/>
</dbReference>
<dbReference type="GO" id="GO:0019843">
    <property type="term" value="F:rRNA binding"/>
    <property type="evidence" value="ECO:0007669"/>
    <property type="project" value="UniProtKB-KW"/>
</dbReference>
<dbReference type="Proteomes" id="UP000298663">
    <property type="component" value="Chromosome X"/>
</dbReference>
<evidence type="ECO:0000256" key="1">
    <source>
        <dbReference type="ARBA" id="ARBA00006700"/>
    </source>
</evidence>
<reference evidence="8 9" key="1">
    <citation type="journal article" date="2015" name="Genome Biol.">
        <title>Comparative genomics of Steinernema reveals deeply conserved gene regulatory networks.</title>
        <authorList>
            <person name="Dillman A.R."/>
            <person name="Macchietto M."/>
            <person name="Porter C.F."/>
            <person name="Rogers A."/>
            <person name="Williams B."/>
            <person name="Antoshechkin I."/>
            <person name="Lee M.M."/>
            <person name="Goodwin Z."/>
            <person name="Lu X."/>
            <person name="Lewis E.E."/>
            <person name="Goodrich-Blair H."/>
            <person name="Stock S.P."/>
            <person name="Adams B.J."/>
            <person name="Sternberg P.W."/>
            <person name="Mortazavi A."/>
        </authorList>
    </citation>
    <scope>NUCLEOTIDE SEQUENCE [LARGE SCALE GENOMIC DNA]</scope>
    <source>
        <strain evidence="8 9">ALL</strain>
    </source>
</reference>
<evidence type="ECO:0000256" key="4">
    <source>
        <dbReference type="ARBA" id="ARBA00022980"/>
    </source>
</evidence>
<protein>
    <recommendedName>
        <fullName evidence="7">Large ribosomal subunit protein uL23 N-terminal domain-containing protein</fullName>
    </recommendedName>
</protein>
<evidence type="ECO:0000256" key="3">
    <source>
        <dbReference type="ARBA" id="ARBA00022884"/>
    </source>
</evidence>
<evidence type="ECO:0000313" key="9">
    <source>
        <dbReference type="Proteomes" id="UP000298663"/>
    </source>
</evidence>
<keyword evidence="3" id="KW-0694">RNA-binding</keyword>
<keyword evidence="5 6" id="KW-0687">Ribonucleoprotein</keyword>
<dbReference type="AlphaFoldDB" id="A0A4U8UYN5"/>
<accession>A0A4U8UYN5</accession>
<dbReference type="NCBIfam" id="NF011118">
    <property type="entry name" value="PRK14548.1"/>
    <property type="match status" value="1"/>
</dbReference>
<dbReference type="STRING" id="34508.A0A4U8UYN5"/>
<dbReference type="InterPro" id="IPR005633">
    <property type="entry name" value="Ribosomal_uL23_N"/>
</dbReference>
<dbReference type="GO" id="GO:0005840">
    <property type="term" value="C:ribosome"/>
    <property type="evidence" value="ECO:0007669"/>
    <property type="project" value="UniProtKB-KW"/>
</dbReference>
<comment type="similarity">
    <text evidence="1 6">Belongs to the universal ribosomal protein uL23 family.</text>
</comment>
<evidence type="ECO:0000256" key="6">
    <source>
        <dbReference type="RuleBase" id="RU003934"/>
    </source>
</evidence>
<keyword evidence="2" id="KW-0699">rRNA-binding</keyword>
<dbReference type="SUPFAM" id="SSF54189">
    <property type="entry name" value="Ribosomal proteins S24e, L23 and L15e"/>
    <property type="match status" value="1"/>
</dbReference>
<dbReference type="OrthoDB" id="1267328at2759"/>
<gene>
    <name evidence="8" type="ORF">L596_005301</name>
</gene>
<dbReference type="PROSITE" id="PS00050">
    <property type="entry name" value="RIBOSOMAL_L23"/>
    <property type="match status" value="1"/>
</dbReference>
<evidence type="ECO:0000256" key="5">
    <source>
        <dbReference type="ARBA" id="ARBA00023274"/>
    </source>
</evidence>
<dbReference type="GO" id="GO:0006412">
    <property type="term" value="P:translation"/>
    <property type="evidence" value="ECO:0007669"/>
    <property type="project" value="InterPro"/>
</dbReference>
<name>A0A4U8UYN5_STECR</name>
<comment type="caution">
    <text evidence="8">The sequence shown here is derived from an EMBL/GenBank/DDBJ whole genome shotgun (WGS) entry which is preliminary data.</text>
</comment>
<proteinExistence type="inferred from homology"/>
<reference evidence="8 9" key="2">
    <citation type="journal article" date="2019" name="G3 (Bethesda)">
        <title>Hybrid Assembly of the Genome of the Entomopathogenic Nematode Steinernema carpocapsae Identifies the X-Chromosome.</title>
        <authorList>
            <person name="Serra L."/>
            <person name="Macchietto M."/>
            <person name="Macias-Munoz A."/>
            <person name="McGill C.J."/>
            <person name="Rodriguez I.M."/>
            <person name="Rodriguez B."/>
            <person name="Murad R."/>
            <person name="Mortazavi A."/>
        </authorList>
    </citation>
    <scope>NUCLEOTIDE SEQUENCE [LARGE SCALE GENOMIC DNA]</scope>
    <source>
        <strain evidence="8 9">ALL</strain>
    </source>
</reference>
<dbReference type="EMBL" id="AZBU02000001">
    <property type="protein sequence ID" value="TMS38611.1"/>
    <property type="molecule type" value="Genomic_DNA"/>
</dbReference>
<dbReference type="Pfam" id="PF00276">
    <property type="entry name" value="Ribosomal_L23"/>
    <property type="match status" value="1"/>
</dbReference>
<keyword evidence="4 6" id="KW-0689">Ribosomal protein</keyword>
<sequence>MDRMDCSHIHFLKCELSDFRKLRALYCRLKACFYKMAKKSEKVAKALDAKKKVVKGQTTQKKKIRTSVHFRRPKTLRLTRSPKYPRKSAPSLPKVDDYSIIKYPLTTEAAMKKIEEDNTLVFIVDTHATKHQIKSAVRNLYRIYAEKVNTLITPLHTKKAYVRLAPEFDALDVANKIGLI</sequence>
<organism evidence="8 9">
    <name type="scientific">Steinernema carpocapsae</name>
    <name type="common">Entomopathogenic nematode</name>
    <dbReference type="NCBI Taxonomy" id="34508"/>
    <lineage>
        <taxon>Eukaryota</taxon>
        <taxon>Metazoa</taxon>
        <taxon>Ecdysozoa</taxon>
        <taxon>Nematoda</taxon>
        <taxon>Chromadorea</taxon>
        <taxon>Rhabditida</taxon>
        <taxon>Tylenchina</taxon>
        <taxon>Panagrolaimomorpha</taxon>
        <taxon>Strongyloidoidea</taxon>
        <taxon>Steinernematidae</taxon>
        <taxon>Steinernema</taxon>
    </lineage>
</organism>
<dbReference type="EMBL" id="CM016762">
    <property type="protein sequence ID" value="TMS38611.1"/>
    <property type="molecule type" value="Genomic_DNA"/>
</dbReference>
<dbReference type="Gene3D" id="3.30.70.330">
    <property type="match status" value="1"/>
</dbReference>
<evidence type="ECO:0000256" key="2">
    <source>
        <dbReference type="ARBA" id="ARBA00022730"/>
    </source>
</evidence>